<dbReference type="EMBL" id="GG698918">
    <property type="protein sequence ID" value="EEU38258.1"/>
    <property type="molecule type" value="Genomic_DNA"/>
</dbReference>
<sequence length="116" mass="12878">MTGKEFVKSGYELPFSGWYILTGGRYLGNKGWFKLPRSLSLGLAWFNSVSIIMQFILLCLPPSNPITAENMNWASAVAGALIIFLLGSYWAYGRSAYEPSDDLIICDQEITGEDVL</sequence>
<gene>
    <name evidence="2" type="ORF">NECHADRAFT_77044</name>
</gene>
<dbReference type="AlphaFoldDB" id="C7ZCG5"/>
<dbReference type="GeneID" id="9670403"/>
<proteinExistence type="predicted"/>
<keyword evidence="1" id="KW-0472">Membrane</keyword>
<accession>C7ZCG5</accession>
<dbReference type="OrthoDB" id="5011175at2759"/>
<evidence type="ECO:0000313" key="3">
    <source>
        <dbReference type="Proteomes" id="UP000005206"/>
    </source>
</evidence>
<keyword evidence="3" id="KW-1185">Reference proteome</keyword>
<dbReference type="RefSeq" id="XP_003043971.1">
    <property type="nucleotide sequence ID" value="XM_003043925.1"/>
</dbReference>
<keyword evidence="1" id="KW-1133">Transmembrane helix</keyword>
<dbReference type="InParanoid" id="C7ZCG5"/>
<name>C7ZCG5_FUSV7</name>
<dbReference type="VEuPathDB" id="FungiDB:NECHADRAFT_77044"/>
<organism evidence="2 3">
    <name type="scientific">Fusarium vanettenii (strain ATCC MYA-4622 / CBS 123669 / FGSC 9596 / NRRL 45880 / 77-13-4)</name>
    <name type="common">Fusarium solani subsp. pisi</name>
    <dbReference type="NCBI Taxonomy" id="660122"/>
    <lineage>
        <taxon>Eukaryota</taxon>
        <taxon>Fungi</taxon>
        <taxon>Dikarya</taxon>
        <taxon>Ascomycota</taxon>
        <taxon>Pezizomycotina</taxon>
        <taxon>Sordariomycetes</taxon>
        <taxon>Hypocreomycetidae</taxon>
        <taxon>Hypocreales</taxon>
        <taxon>Nectriaceae</taxon>
        <taxon>Fusarium</taxon>
        <taxon>Fusarium solani species complex</taxon>
        <taxon>Fusarium vanettenii</taxon>
    </lineage>
</organism>
<dbReference type="Proteomes" id="UP000005206">
    <property type="component" value="Chromosome 2"/>
</dbReference>
<protein>
    <submittedName>
        <fullName evidence="2">Uncharacterized protein</fullName>
    </submittedName>
</protein>
<dbReference type="KEGG" id="nhe:NECHADRAFT_77044"/>
<keyword evidence="1" id="KW-0812">Transmembrane</keyword>
<dbReference type="HOGENOM" id="CLU_2097465_0_0_1"/>
<feature type="transmembrane region" description="Helical" evidence="1">
    <location>
        <begin position="39"/>
        <end position="60"/>
    </location>
</feature>
<reference evidence="2 3" key="1">
    <citation type="journal article" date="2009" name="PLoS Genet.">
        <title>The genome of Nectria haematococca: contribution of supernumerary chromosomes to gene expansion.</title>
        <authorList>
            <person name="Coleman J.J."/>
            <person name="Rounsley S.D."/>
            <person name="Rodriguez-Carres M."/>
            <person name="Kuo A."/>
            <person name="Wasmann C.C."/>
            <person name="Grimwood J."/>
            <person name="Schmutz J."/>
            <person name="Taga M."/>
            <person name="White G.J."/>
            <person name="Zhou S."/>
            <person name="Schwartz D.C."/>
            <person name="Freitag M."/>
            <person name="Ma L.J."/>
            <person name="Danchin E.G."/>
            <person name="Henrissat B."/>
            <person name="Coutinho P.M."/>
            <person name="Nelson D.R."/>
            <person name="Straney D."/>
            <person name="Napoli C.A."/>
            <person name="Barker B.M."/>
            <person name="Gribskov M."/>
            <person name="Rep M."/>
            <person name="Kroken S."/>
            <person name="Molnar I."/>
            <person name="Rensing C."/>
            <person name="Kennell J.C."/>
            <person name="Zamora J."/>
            <person name="Farman M.L."/>
            <person name="Selker E.U."/>
            <person name="Salamov A."/>
            <person name="Shapiro H."/>
            <person name="Pangilinan J."/>
            <person name="Lindquist E."/>
            <person name="Lamers C."/>
            <person name="Grigoriev I.V."/>
            <person name="Geiser D.M."/>
            <person name="Covert S.F."/>
            <person name="Temporini E."/>
            <person name="Vanetten H.D."/>
        </authorList>
    </citation>
    <scope>NUCLEOTIDE SEQUENCE [LARGE SCALE GENOMIC DNA]</scope>
    <source>
        <strain evidence="3">ATCC MYA-4622 / CBS 123669 / FGSC 9596 / NRRL 45880 / 77-13-4</strain>
    </source>
</reference>
<evidence type="ECO:0000313" key="2">
    <source>
        <dbReference type="EMBL" id="EEU38258.1"/>
    </source>
</evidence>
<feature type="transmembrane region" description="Helical" evidence="1">
    <location>
        <begin position="72"/>
        <end position="92"/>
    </location>
</feature>
<evidence type="ECO:0000256" key="1">
    <source>
        <dbReference type="SAM" id="Phobius"/>
    </source>
</evidence>